<dbReference type="Proteomes" id="UP000664209">
    <property type="component" value="Unassembled WGS sequence"/>
</dbReference>
<comment type="caution">
    <text evidence="2">The sequence shown here is derived from an EMBL/GenBank/DDBJ whole genome shotgun (WGS) entry which is preliminary data.</text>
</comment>
<name>A0A939RUN0_9CELL</name>
<sequence length="200" mass="21947">MTAATPAARHQEDVMARIDPPARQRLSTRLVAAMTRRMFGQVMEPGMVTAHHRGVFWSQLLGEVTLMRSRHHLPETLRDLVQHRVAVVIGCPWCIDFGAMLALRAGVTREQLLAVPEYAASPLFTGLEKRAMALADAATATPPHVTDEQVATLREELGEAGLVELVHLVALENHRSRLNHALGVTSQGFTDSEVCALPPR</sequence>
<accession>A0A939RUN0</accession>
<dbReference type="InterPro" id="IPR004675">
    <property type="entry name" value="AhpD_core"/>
</dbReference>
<evidence type="ECO:0000259" key="1">
    <source>
        <dbReference type="Pfam" id="PF02627"/>
    </source>
</evidence>
<evidence type="ECO:0000313" key="2">
    <source>
        <dbReference type="EMBL" id="MBO1752844.1"/>
    </source>
</evidence>
<dbReference type="Gene3D" id="1.20.1290.10">
    <property type="entry name" value="AhpD-like"/>
    <property type="match status" value="1"/>
</dbReference>
<dbReference type="InterPro" id="IPR029032">
    <property type="entry name" value="AhpD-like"/>
</dbReference>
<dbReference type="Pfam" id="PF02627">
    <property type="entry name" value="CMD"/>
    <property type="match status" value="1"/>
</dbReference>
<dbReference type="RefSeq" id="WP_208056536.1">
    <property type="nucleotide sequence ID" value="NZ_JAGEMK010000008.1"/>
</dbReference>
<gene>
    <name evidence="2" type="ORF">J4G33_13605</name>
</gene>
<dbReference type="InterPro" id="IPR003779">
    <property type="entry name" value="CMD-like"/>
</dbReference>
<dbReference type="SUPFAM" id="SSF69118">
    <property type="entry name" value="AhpD-like"/>
    <property type="match status" value="1"/>
</dbReference>
<organism evidence="2 3">
    <name type="scientific">Actinotalea soli</name>
    <dbReference type="NCBI Taxonomy" id="2819234"/>
    <lineage>
        <taxon>Bacteria</taxon>
        <taxon>Bacillati</taxon>
        <taxon>Actinomycetota</taxon>
        <taxon>Actinomycetes</taxon>
        <taxon>Micrococcales</taxon>
        <taxon>Cellulomonadaceae</taxon>
        <taxon>Actinotalea</taxon>
    </lineage>
</organism>
<protein>
    <submittedName>
        <fullName evidence="2">Carboxymuconolactone decarboxylase family protein</fullName>
    </submittedName>
</protein>
<dbReference type="GO" id="GO:0051920">
    <property type="term" value="F:peroxiredoxin activity"/>
    <property type="evidence" value="ECO:0007669"/>
    <property type="project" value="InterPro"/>
</dbReference>
<dbReference type="EMBL" id="JAGEMK010000008">
    <property type="protein sequence ID" value="MBO1752844.1"/>
    <property type="molecule type" value="Genomic_DNA"/>
</dbReference>
<reference evidence="2" key="1">
    <citation type="submission" date="2021-03" db="EMBL/GenBank/DDBJ databases">
        <title>Actinotalea soli sp. nov., isolated from soil.</title>
        <authorList>
            <person name="Ping W."/>
            <person name="Zhang J."/>
        </authorList>
    </citation>
    <scope>NUCLEOTIDE SEQUENCE</scope>
    <source>
        <strain evidence="2">BY-33</strain>
    </source>
</reference>
<keyword evidence="3" id="KW-1185">Reference proteome</keyword>
<dbReference type="NCBIfam" id="TIGR00778">
    <property type="entry name" value="ahpD_dom"/>
    <property type="match status" value="1"/>
</dbReference>
<dbReference type="AlphaFoldDB" id="A0A939RUN0"/>
<dbReference type="PANTHER" id="PTHR34846">
    <property type="entry name" value="4-CARBOXYMUCONOLACTONE DECARBOXYLASE FAMILY PROTEIN (AFU_ORTHOLOGUE AFUA_6G11590)"/>
    <property type="match status" value="1"/>
</dbReference>
<feature type="domain" description="Carboxymuconolactone decarboxylase-like" evidence="1">
    <location>
        <begin position="68"/>
        <end position="136"/>
    </location>
</feature>
<proteinExistence type="predicted"/>
<evidence type="ECO:0000313" key="3">
    <source>
        <dbReference type="Proteomes" id="UP000664209"/>
    </source>
</evidence>
<dbReference type="PANTHER" id="PTHR34846:SF10">
    <property type="entry name" value="CYTOPLASMIC PROTEIN"/>
    <property type="match status" value="1"/>
</dbReference>